<gene>
    <name evidence="1" type="ORF">FSB76_24260</name>
</gene>
<dbReference type="KEGG" id="mgk:FSB76_24260"/>
<organism evidence="1 2">
    <name type="scientific">Mucilaginibacter ginsenosidivorax</name>
    <dbReference type="NCBI Taxonomy" id="862126"/>
    <lineage>
        <taxon>Bacteria</taxon>
        <taxon>Pseudomonadati</taxon>
        <taxon>Bacteroidota</taxon>
        <taxon>Sphingobacteriia</taxon>
        <taxon>Sphingobacteriales</taxon>
        <taxon>Sphingobacteriaceae</taxon>
        <taxon>Mucilaginibacter</taxon>
    </lineage>
</organism>
<name>A0A5B8W5P7_9SPHI</name>
<sequence>MALFYPLIFKSPKFEIMATRNKIFITLMLLVGLLAGSCKKWVDVNYDPSQVSDQNATPDYILPVLFTKMALSVDNQSGMNEWMGYWAWPYHDANDPQTTYDIQDVSKFPGLEDPFISLVLFEQNSKKNNQPFYWGIAKFLKAFYYSNAVDIYNDIPYTEAFRSDIRTPRYDKGQFIYEDLMVQLDSALTLIKGAPQGNALHISDADIMCHGNKDKWYRIINTLKLRLLIHQANRSERQTYIQKEIAKIVQSGYGFLQSGEDADVNPGYTDQKPSIYFQWNSAFDVTVRNYTSSNTYGLLPAWTRACANTTAMDLLKGNRDPRLQFFYNPITTPLPPGANEPFVQLDSASYRGNRFGLTIDQGIYPYQGSDYVSQVGGVQTRGVIVSPLSTGIIKGYNMNDFIITSVESAFLQAEAVQRGWLGGSAETAYQTAVKESFRWLNVGGNNTNPQLSDDIFNKWYADESGHGNSNVSWNAAPDKYKLIMFQKYMALNGINPIESYTDYRRNGRFPAIPVSYNNLKINNNMPIRSPYPYTEYAQNAEHVKAEGDINIFTSKIWWMP</sequence>
<dbReference type="SUPFAM" id="SSF48452">
    <property type="entry name" value="TPR-like"/>
    <property type="match status" value="1"/>
</dbReference>
<dbReference type="Pfam" id="PF12771">
    <property type="entry name" value="SusD-like_2"/>
    <property type="match status" value="1"/>
</dbReference>
<dbReference type="AlphaFoldDB" id="A0A5B8W5P7"/>
<dbReference type="Proteomes" id="UP000321362">
    <property type="component" value="Chromosome"/>
</dbReference>
<keyword evidence="1" id="KW-0449">Lipoprotein</keyword>
<dbReference type="Gene3D" id="1.25.40.390">
    <property type="match status" value="1"/>
</dbReference>
<reference evidence="1 2" key="1">
    <citation type="journal article" date="2013" name="J. Microbiol.">
        <title>Mucilaginibacter ginsenosidivorax sp. nov., with ginsenoside converting activity isolated from sediment.</title>
        <authorList>
            <person name="Kim J.K."/>
            <person name="Choi T.E."/>
            <person name="Liu Q.M."/>
            <person name="Park H.Y."/>
            <person name="Yi T.H."/>
            <person name="Yoon M.H."/>
            <person name="Kim S.C."/>
            <person name="Im W.T."/>
        </authorList>
    </citation>
    <scope>NUCLEOTIDE SEQUENCE [LARGE SCALE GENOMIC DNA]</scope>
    <source>
        <strain evidence="1 2">KHI28</strain>
    </source>
</reference>
<dbReference type="EMBL" id="CP042437">
    <property type="protein sequence ID" value="QEC78909.1"/>
    <property type="molecule type" value="Genomic_DNA"/>
</dbReference>
<dbReference type="InterPro" id="IPR011990">
    <property type="entry name" value="TPR-like_helical_dom_sf"/>
</dbReference>
<accession>A0A5B8W5P7</accession>
<keyword evidence="2" id="KW-1185">Reference proteome</keyword>
<dbReference type="InterPro" id="IPR041662">
    <property type="entry name" value="SusD-like_2"/>
</dbReference>
<protein>
    <submittedName>
        <fullName evidence="1">SusD/RagB family nutrient-binding outer membrane lipoprotein</fullName>
    </submittedName>
</protein>
<evidence type="ECO:0000313" key="1">
    <source>
        <dbReference type="EMBL" id="QEC78909.1"/>
    </source>
</evidence>
<evidence type="ECO:0000313" key="2">
    <source>
        <dbReference type="Proteomes" id="UP000321362"/>
    </source>
</evidence>
<proteinExistence type="predicted"/>